<dbReference type="InterPro" id="IPR019537">
    <property type="entry name" value="TMEM65"/>
</dbReference>
<sequence length="97" mass="10752">MDKLAGQRWRSKLGRPSKVPTLGDVDPTGTYCPVPDDWLKKKYVSLANSIPFIGFGFLDNFIMIIAGRVLGITLGCFLGMTPLLFKDDEKKGDSKDK</sequence>
<reference evidence="7" key="1">
    <citation type="submission" date="2022-03" db="EMBL/GenBank/DDBJ databases">
        <authorList>
            <person name="Martin H S."/>
        </authorList>
    </citation>
    <scope>NUCLEOTIDE SEQUENCE</scope>
</reference>
<evidence type="ECO:0000256" key="6">
    <source>
        <dbReference type="SAM" id="Phobius"/>
    </source>
</evidence>
<dbReference type="PANTHER" id="PTHR21706:SF15">
    <property type="entry name" value="TRANSMEMBRANE PROTEIN 65"/>
    <property type="match status" value="1"/>
</dbReference>
<keyword evidence="8" id="KW-1185">Reference proteome</keyword>
<dbReference type="Pfam" id="PF10507">
    <property type="entry name" value="TMEM65"/>
    <property type="match status" value="1"/>
</dbReference>
<feature type="region of interest" description="Disordered" evidence="5">
    <location>
        <begin position="1"/>
        <end position="21"/>
    </location>
</feature>
<evidence type="ECO:0000256" key="1">
    <source>
        <dbReference type="ARBA" id="ARBA00004141"/>
    </source>
</evidence>
<evidence type="ECO:0000256" key="3">
    <source>
        <dbReference type="ARBA" id="ARBA00022989"/>
    </source>
</evidence>
<protein>
    <submittedName>
        <fullName evidence="7">Uncharacterized protein</fullName>
    </submittedName>
</protein>
<keyword evidence="3 6" id="KW-1133">Transmembrane helix</keyword>
<dbReference type="PANTHER" id="PTHR21706">
    <property type="entry name" value="TRANSMEMBRANE PROTEIN 65"/>
    <property type="match status" value="1"/>
</dbReference>
<organism evidence="7 8">
    <name type="scientific">Iphiclides podalirius</name>
    <name type="common">scarce swallowtail</name>
    <dbReference type="NCBI Taxonomy" id="110791"/>
    <lineage>
        <taxon>Eukaryota</taxon>
        <taxon>Metazoa</taxon>
        <taxon>Ecdysozoa</taxon>
        <taxon>Arthropoda</taxon>
        <taxon>Hexapoda</taxon>
        <taxon>Insecta</taxon>
        <taxon>Pterygota</taxon>
        <taxon>Neoptera</taxon>
        <taxon>Endopterygota</taxon>
        <taxon>Lepidoptera</taxon>
        <taxon>Glossata</taxon>
        <taxon>Ditrysia</taxon>
        <taxon>Papilionoidea</taxon>
        <taxon>Papilionidae</taxon>
        <taxon>Papilioninae</taxon>
        <taxon>Iphiclides</taxon>
    </lineage>
</organism>
<keyword evidence="2 6" id="KW-0812">Transmembrane</keyword>
<evidence type="ECO:0000313" key="7">
    <source>
        <dbReference type="EMBL" id="CAH2074769.1"/>
    </source>
</evidence>
<dbReference type="Proteomes" id="UP000837857">
    <property type="component" value="Chromosome 7"/>
</dbReference>
<evidence type="ECO:0000256" key="4">
    <source>
        <dbReference type="ARBA" id="ARBA00023136"/>
    </source>
</evidence>
<gene>
    <name evidence="7" type="ORF">IPOD504_LOCUS16254</name>
</gene>
<feature type="transmembrane region" description="Helical" evidence="6">
    <location>
        <begin position="61"/>
        <end position="85"/>
    </location>
</feature>
<feature type="non-terminal residue" evidence="7">
    <location>
        <position position="1"/>
    </location>
</feature>
<proteinExistence type="predicted"/>
<keyword evidence="4 6" id="KW-0472">Membrane</keyword>
<dbReference type="EMBL" id="OW152819">
    <property type="protein sequence ID" value="CAH2074769.1"/>
    <property type="molecule type" value="Genomic_DNA"/>
</dbReference>
<evidence type="ECO:0000256" key="2">
    <source>
        <dbReference type="ARBA" id="ARBA00022692"/>
    </source>
</evidence>
<comment type="subcellular location">
    <subcellularLocation>
        <location evidence="1">Membrane</location>
        <topology evidence="1">Multi-pass membrane protein</topology>
    </subcellularLocation>
</comment>
<name>A0ABN8J606_9NEOP</name>
<evidence type="ECO:0000256" key="5">
    <source>
        <dbReference type="SAM" id="MobiDB-lite"/>
    </source>
</evidence>
<evidence type="ECO:0000313" key="8">
    <source>
        <dbReference type="Proteomes" id="UP000837857"/>
    </source>
</evidence>
<accession>A0ABN8J606</accession>